<feature type="domain" description="Aldehyde dehydrogenase" evidence="9">
    <location>
        <begin position="48"/>
        <end position="446"/>
    </location>
</feature>
<keyword evidence="3" id="KW-0408">Iron</keyword>
<comment type="similarity">
    <text evidence="6 8">In the N-terminal section; belongs to the aldehyde dehydrogenase family.</text>
</comment>
<dbReference type="GO" id="GO:0046872">
    <property type="term" value="F:metal ion binding"/>
    <property type="evidence" value="ECO:0007669"/>
    <property type="project" value="InterPro"/>
</dbReference>
<keyword evidence="5" id="KW-0511">Multifunctional enzyme</keyword>
<evidence type="ECO:0000256" key="8">
    <source>
        <dbReference type="PIRNR" id="PIRNR000111"/>
    </source>
</evidence>
<dbReference type="Pfam" id="PF25137">
    <property type="entry name" value="ADH_Fe_C"/>
    <property type="match status" value="1"/>
</dbReference>
<dbReference type="GO" id="GO:0006066">
    <property type="term" value="P:alcohol metabolic process"/>
    <property type="evidence" value="ECO:0007669"/>
    <property type="project" value="InterPro"/>
</dbReference>
<evidence type="ECO:0000256" key="5">
    <source>
        <dbReference type="ARBA" id="ARBA00023268"/>
    </source>
</evidence>
<accession>A0A7S3K0X9</accession>
<reference evidence="12" key="1">
    <citation type="submission" date="2021-01" db="EMBL/GenBank/DDBJ databases">
        <authorList>
            <person name="Corre E."/>
            <person name="Pelletier E."/>
            <person name="Niang G."/>
            <person name="Scheremetjew M."/>
            <person name="Finn R."/>
            <person name="Kale V."/>
            <person name="Holt S."/>
            <person name="Cochrane G."/>
            <person name="Meng A."/>
            <person name="Brown T."/>
            <person name="Cohen L."/>
        </authorList>
    </citation>
    <scope>NUCLEOTIDE SEQUENCE</scope>
    <source>
        <strain evidence="12">CCMP1510</strain>
    </source>
</reference>
<dbReference type="PANTHER" id="PTHR11496">
    <property type="entry name" value="ALCOHOL DEHYDROGENASE"/>
    <property type="match status" value="1"/>
</dbReference>
<dbReference type="Gene3D" id="1.20.1090.10">
    <property type="entry name" value="Dehydroquinate synthase-like - alpha domain"/>
    <property type="match status" value="1"/>
</dbReference>
<dbReference type="PIRSF" id="PIRSF000111">
    <property type="entry name" value="ALDH_ADH"/>
    <property type="match status" value="1"/>
</dbReference>
<dbReference type="InterPro" id="IPR039697">
    <property type="entry name" value="Alcohol_dehydrogenase_Fe"/>
</dbReference>
<evidence type="ECO:0000259" key="10">
    <source>
        <dbReference type="Pfam" id="PF00465"/>
    </source>
</evidence>
<dbReference type="Gene3D" id="3.40.50.1970">
    <property type="match status" value="1"/>
</dbReference>
<name>A0A7S3K0X9_9STRA</name>
<evidence type="ECO:0000259" key="11">
    <source>
        <dbReference type="Pfam" id="PF25137"/>
    </source>
</evidence>
<dbReference type="InterPro" id="IPR016161">
    <property type="entry name" value="Ald_DH/histidinol_DH"/>
</dbReference>
<dbReference type="Pfam" id="PF00171">
    <property type="entry name" value="Aldedh"/>
    <property type="match status" value="1"/>
</dbReference>
<dbReference type="CDD" id="cd08178">
    <property type="entry name" value="AAD_C"/>
    <property type="match status" value="1"/>
</dbReference>
<dbReference type="InterPro" id="IPR016162">
    <property type="entry name" value="Ald_DH_N"/>
</dbReference>
<dbReference type="PANTHER" id="PTHR11496:SF83">
    <property type="entry name" value="HYDROXYACID-OXOACID TRANSHYDROGENASE, MITOCHONDRIAL"/>
    <property type="match status" value="1"/>
</dbReference>
<organism evidence="12">
    <name type="scientific">Aureoumbra lagunensis</name>
    <dbReference type="NCBI Taxonomy" id="44058"/>
    <lineage>
        <taxon>Eukaryota</taxon>
        <taxon>Sar</taxon>
        <taxon>Stramenopiles</taxon>
        <taxon>Ochrophyta</taxon>
        <taxon>Pelagophyceae</taxon>
        <taxon>Pelagomonadales</taxon>
        <taxon>Aureoumbra</taxon>
    </lineage>
</organism>
<evidence type="ECO:0000256" key="6">
    <source>
        <dbReference type="ARBA" id="ARBA00035641"/>
    </source>
</evidence>
<dbReference type="GO" id="GO:0005739">
    <property type="term" value="C:mitochondrion"/>
    <property type="evidence" value="ECO:0007669"/>
    <property type="project" value="TreeGrafter"/>
</dbReference>
<evidence type="ECO:0000256" key="7">
    <source>
        <dbReference type="ARBA" id="ARBA00035645"/>
    </source>
</evidence>
<dbReference type="FunFam" id="3.40.50.1970:FF:000003">
    <property type="entry name" value="Alcohol dehydrogenase, iron-containing"/>
    <property type="match status" value="1"/>
</dbReference>
<evidence type="ECO:0000256" key="1">
    <source>
        <dbReference type="ARBA" id="ARBA00001954"/>
    </source>
</evidence>
<dbReference type="InterPro" id="IPR016163">
    <property type="entry name" value="Ald_DH_C"/>
</dbReference>
<gene>
    <name evidence="12" type="ORF">ALAG00032_LOCUS12141</name>
</gene>
<dbReference type="InterPro" id="IPR012079">
    <property type="entry name" value="Bifunc_Ald-ADH"/>
</dbReference>
<dbReference type="SUPFAM" id="SSF56796">
    <property type="entry name" value="Dehydroquinate synthase-like"/>
    <property type="match status" value="1"/>
</dbReference>
<evidence type="ECO:0000256" key="4">
    <source>
        <dbReference type="ARBA" id="ARBA00023027"/>
    </source>
</evidence>
<dbReference type="InterPro" id="IPR018211">
    <property type="entry name" value="ADH_Fe_CS"/>
</dbReference>
<dbReference type="EMBL" id="HBIJ01018431">
    <property type="protein sequence ID" value="CAE0371359.1"/>
    <property type="molecule type" value="Transcribed_RNA"/>
</dbReference>
<comment type="cofactor">
    <cofactor evidence="1">
        <name>Fe(2+)</name>
        <dbReference type="ChEBI" id="CHEBI:29033"/>
    </cofactor>
</comment>
<dbReference type="GO" id="GO:0004022">
    <property type="term" value="F:alcohol dehydrogenase (NAD+) activity"/>
    <property type="evidence" value="ECO:0007669"/>
    <property type="project" value="UniProtKB-UniRule"/>
</dbReference>
<dbReference type="GO" id="GO:0006113">
    <property type="term" value="P:fermentation"/>
    <property type="evidence" value="ECO:0007669"/>
    <property type="project" value="UniProtKB-ARBA"/>
</dbReference>
<dbReference type="GO" id="GO:0015976">
    <property type="term" value="P:carbon utilization"/>
    <property type="evidence" value="ECO:0007669"/>
    <property type="project" value="InterPro"/>
</dbReference>
<dbReference type="InterPro" id="IPR001670">
    <property type="entry name" value="ADH_Fe/GldA"/>
</dbReference>
<evidence type="ECO:0000256" key="3">
    <source>
        <dbReference type="ARBA" id="ARBA00023004"/>
    </source>
</evidence>
<feature type="domain" description="Fe-containing alcohol dehydrogenase-like C-terminal" evidence="11">
    <location>
        <begin position="687"/>
        <end position="900"/>
    </location>
</feature>
<evidence type="ECO:0000256" key="2">
    <source>
        <dbReference type="ARBA" id="ARBA00023002"/>
    </source>
</evidence>
<sequence>MLSVVGQNLLQVASSVVPKAGHVGLVATALRHRLQSVRMMSNDYGIQGEEDLDEVMAKVVSAQQEWLKFDQKKVDEIFHSVASAASRQRVPLAKLAVANTGKGIIEDKVIKNHFASEFVYNKYKNIKTVDVVERDVARGYTKIAEPVGPICAFVPITNPTATVLFKSLISLKTRNCIVFSPHPAASECSNAAAKLCIDEAIKAGAPEWCISYLDKPTRALSTKLLHHPEINFALATGGPSVVHACYESGTPAIGVGAGNAPALVDETCDLEMACSSIFLSKTFDNGMICAAEQAVVVVDQVYEQFKQLLTQRGAYILPPADAKRVGDVVIHDSLHVNSDIVGQSAIKIASMAGVEVPDKTLVLVGEASEVGDHEKWSFEKLSPVMALYRARDFEHGVDISKRLAYHGGQGHSSAIYTNPNNLDRVNRFEHEMPTYHVIMNSPSTFGAIGDVYNFNVDPSLTLGCGSLGGNSVSVNVGPENLLSYKTVAEKRENMQWMKLPPTIYFKRGIIHEALKDLQGVAQRVLIITDPTMKELGIADQVEEAVPFAKVSIFEGVLPEPSFACIRDGIDAMERFKPDTVIALGGGSPLDAAKVMRLLYECPEVKVTDLIARFLDIRKRINPFPLLGTKIKKLIEIPTTSGTGAEMTPFAVITGDDGYKYPVCSYALTPDMAIVDPEFAAGMPKTLTAHTGYDVMTHAVESYVSVMATDYTQCLSSKAVELVNKHLANAVNNPTDMEAREGMHNASAIAGIAFANAFLGINHSMAHALGARFHIPHGLCNALVMSHVILYNASTNPTKMTAFPQYKYPQAKKQYAQLADVLGLAPGGTEDEKLIALVERLEQLKVQCGIPLSIADCGIDRSEFMAAVPALAEHSFDDQCTGANPRYPLIKELEELFMAAYEGSPLGTEASARYDGGIYEALKETTYGQGQHV</sequence>
<evidence type="ECO:0000259" key="9">
    <source>
        <dbReference type="Pfam" id="PF00171"/>
    </source>
</evidence>
<keyword evidence="2 8" id="KW-0560">Oxidoreductase</keyword>
<dbReference type="NCBIfam" id="NF010378">
    <property type="entry name" value="PRK13805.1"/>
    <property type="match status" value="1"/>
</dbReference>
<dbReference type="Pfam" id="PF00465">
    <property type="entry name" value="Fe-ADH"/>
    <property type="match status" value="1"/>
</dbReference>
<dbReference type="InterPro" id="IPR056798">
    <property type="entry name" value="ADH_Fe_C"/>
</dbReference>
<dbReference type="InterPro" id="IPR015590">
    <property type="entry name" value="Aldehyde_DH_dom"/>
</dbReference>
<dbReference type="CDD" id="cd07122">
    <property type="entry name" value="ALDH_F20_ACDH"/>
    <property type="match status" value="1"/>
</dbReference>
<dbReference type="SUPFAM" id="SSF53720">
    <property type="entry name" value="ALDH-like"/>
    <property type="match status" value="1"/>
</dbReference>
<dbReference type="PROSITE" id="PS00913">
    <property type="entry name" value="ADH_IRON_1"/>
    <property type="match status" value="1"/>
</dbReference>
<dbReference type="Gene3D" id="3.40.309.10">
    <property type="entry name" value="Aldehyde Dehydrogenase, Chain A, domain 2"/>
    <property type="match status" value="1"/>
</dbReference>
<feature type="domain" description="Alcohol dehydrogenase iron-type/glycerol dehydrogenase GldA" evidence="10">
    <location>
        <begin position="500"/>
        <end position="676"/>
    </location>
</feature>
<proteinExistence type="inferred from homology"/>
<comment type="similarity">
    <text evidence="7 8">In the C-terminal section; belongs to the iron-containing alcohol dehydrogenase family.</text>
</comment>
<dbReference type="GO" id="GO:0008774">
    <property type="term" value="F:acetaldehyde dehydrogenase (acetylating) activity"/>
    <property type="evidence" value="ECO:0007669"/>
    <property type="project" value="UniProtKB-UniRule"/>
</dbReference>
<dbReference type="AlphaFoldDB" id="A0A7S3K0X9"/>
<dbReference type="InterPro" id="IPR034789">
    <property type="entry name" value="AAD_C"/>
</dbReference>
<dbReference type="FunFam" id="1.20.1090.10:FF:000001">
    <property type="entry name" value="Aldehyde-alcohol dehydrogenase"/>
    <property type="match status" value="1"/>
</dbReference>
<keyword evidence="4" id="KW-0520">NAD</keyword>
<dbReference type="Gene3D" id="3.40.605.10">
    <property type="entry name" value="Aldehyde Dehydrogenase, Chain A, domain 1"/>
    <property type="match status" value="1"/>
</dbReference>
<evidence type="ECO:0000313" key="12">
    <source>
        <dbReference type="EMBL" id="CAE0371359.1"/>
    </source>
</evidence>
<protein>
    <recommendedName>
        <fullName evidence="8">Aldehyde-alcohol dehydrogenase</fullName>
    </recommendedName>
</protein>